<reference evidence="1" key="1">
    <citation type="submission" date="2022-07" db="EMBL/GenBank/DDBJ databases">
        <title>Enhanced cultured diversity of the mouse gut microbiota enables custom-made synthetic communities.</title>
        <authorList>
            <person name="Afrizal A."/>
        </authorList>
    </citation>
    <scope>NUCLEOTIDE SEQUENCE</scope>
    <source>
        <strain evidence="1">DSM 29186</strain>
    </source>
</reference>
<protein>
    <submittedName>
        <fullName evidence="1">DUF2075 domain-containing protein</fullName>
    </submittedName>
</protein>
<proteinExistence type="predicted"/>
<name>A0A9X2MCS7_9FIRM</name>
<evidence type="ECO:0000313" key="1">
    <source>
        <dbReference type="EMBL" id="MCR1823452.1"/>
    </source>
</evidence>
<sequence length="55" mass="6642">MFYKEYNNHELIMENIYRVLLTRSRKGMILYIPQSGVLDEIYDFCKKIGIIAFSY</sequence>
<dbReference type="AlphaFoldDB" id="A0A9X2MCS7"/>
<organism evidence="1 2">
    <name type="scientific">Terrisporobacter muris</name>
    <dbReference type="NCBI Taxonomy" id="2963284"/>
    <lineage>
        <taxon>Bacteria</taxon>
        <taxon>Bacillati</taxon>
        <taxon>Bacillota</taxon>
        <taxon>Clostridia</taxon>
        <taxon>Peptostreptococcales</taxon>
        <taxon>Peptostreptococcaceae</taxon>
        <taxon>Terrisporobacter</taxon>
    </lineage>
</organism>
<comment type="caution">
    <text evidence="1">The sequence shown here is derived from an EMBL/GenBank/DDBJ whole genome shotgun (WGS) entry which is preliminary data.</text>
</comment>
<accession>A0A9X2MCS7</accession>
<keyword evidence="2" id="KW-1185">Reference proteome</keyword>
<evidence type="ECO:0000313" key="2">
    <source>
        <dbReference type="Proteomes" id="UP001140817"/>
    </source>
</evidence>
<dbReference type="Proteomes" id="UP001140817">
    <property type="component" value="Unassembled WGS sequence"/>
</dbReference>
<dbReference type="EMBL" id="JANKBY010000145">
    <property type="protein sequence ID" value="MCR1823452.1"/>
    <property type="molecule type" value="Genomic_DNA"/>
</dbReference>
<gene>
    <name evidence="1" type="ORF">NSA58_11690</name>
</gene>